<dbReference type="RefSeq" id="WP_377816566.1">
    <property type="nucleotide sequence ID" value="NZ_JBHRSJ010000035.1"/>
</dbReference>
<protein>
    <recommendedName>
        <fullName evidence="3">Lipoprotein</fullName>
    </recommendedName>
</protein>
<keyword evidence="2" id="KW-1185">Reference proteome</keyword>
<accession>A0ABV7B021</accession>
<reference evidence="2" key="1">
    <citation type="journal article" date="2019" name="Int. J. Syst. Evol. Microbiol.">
        <title>The Global Catalogue of Microorganisms (GCM) 10K type strain sequencing project: providing services to taxonomists for standard genome sequencing and annotation.</title>
        <authorList>
            <consortium name="The Broad Institute Genomics Platform"/>
            <consortium name="The Broad Institute Genome Sequencing Center for Infectious Disease"/>
            <person name="Wu L."/>
            <person name="Ma J."/>
        </authorList>
    </citation>
    <scope>NUCLEOTIDE SEQUENCE [LARGE SCALE GENOMIC DNA]</scope>
    <source>
        <strain evidence="2">KCTC 62195</strain>
    </source>
</reference>
<proteinExistence type="predicted"/>
<sequence length="102" mass="11601">MSIDTIISLGLAGCGLFASGLYLEGLTRHGVRPEPEPEDVVDDEVLFCGWDSFTPGERRRRLALYQRRVRARIAEQERAWLRARLRESSALAGNEDRNTDRL</sequence>
<gene>
    <name evidence="1" type="ORF">ACFOJE_19565</name>
</gene>
<evidence type="ECO:0000313" key="1">
    <source>
        <dbReference type="EMBL" id="MFC2974395.1"/>
    </source>
</evidence>
<evidence type="ECO:0000313" key="2">
    <source>
        <dbReference type="Proteomes" id="UP001595457"/>
    </source>
</evidence>
<dbReference type="Proteomes" id="UP001595457">
    <property type="component" value="Unassembled WGS sequence"/>
</dbReference>
<comment type="caution">
    <text evidence="1">The sequence shown here is derived from an EMBL/GenBank/DDBJ whole genome shotgun (WGS) entry which is preliminary data.</text>
</comment>
<dbReference type="EMBL" id="JBHRSJ010000035">
    <property type="protein sequence ID" value="MFC2974395.1"/>
    <property type="molecule type" value="Genomic_DNA"/>
</dbReference>
<name>A0ABV7B021_9GAMM</name>
<organism evidence="1 2">
    <name type="scientific">Azotobacter bryophylli</name>
    <dbReference type="NCBI Taxonomy" id="1986537"/>
    <lineage>
        <taxon>Bacteria</taxon>
        <taxon>Pseudomonadati</taxon>
        <taxon>Pseudomonadota</taxon>
        <taxon>Gammaproteobacteria</taxon>
        <taxon>Pseudomonadales</taxon>
        <taxon>Pseudomonadaceae</taxon>
        <taxon>Azotobacter</taxon>
    </lineage>
</organism>
<evidence type="ECO:0008006" key="3">
    <source>
        <dbReference type="Google" id="ProtNLM"/>
    </source>
</evidence>